<comment type="similarity">
    <text evidence="5">Belongs to the nucleoredoxin family.</text>
</comment>
<evidence type="ECO:0000259" key="8">
    <source>
        <dbReference type="PROSITE" id="PS51352"/>
    </source>
</evidence>
<evidence type="ECO:0000256" key="4">
    <source>
        <dbReference type="ARBA" id="ARBA00023027"/>
    </source>
</evidence>
<dbReference type="InterPro" id="IPR017937">
    <property type="entry name" value="Thioredoxin_CS"/>
</dbReference>
<dbReference type="EC" id="1.8.1.8" evidence="1"/>
<organism evidence="9 10">
    <name type="scientific">Fragilariopsis cylindrus CCMP1102</name>
    <dbReference type="NCBI Taxonomy" id="635003"/>
    <lineage>
        <taxon>Eukaryota</taxon>
        <taxon>Sar</taxon>
        <taxon>Stramenopiles</taxon>
        <taxon>Ochrophyta</taxon>
        <taxon>Bacillariophyta</taxon>
        <taxon>Bacillariophyceae</taxon>
        <taxon>Bacillariophycidae</taxon>
        <taxon>Bacillariales</taxon>
        <taxon>Bacillariaceae</taxon>
        <taxon>Fragilariopsis</taxon>
    </lineage>
</organism>
<dbReference type="Pfam" id="PF13905">
    <property type="entry name" value="Thioredoxin_8"/>
    <property type="match status" value="1"/>
</dbReference>
<dbReference type="Gene3D" id="3.40.30.10">
    <property type="entry name" value="Glutaredoxin"/>
    <property type="match status" value="1"/>
</dbReference>
<evidence type="ECO:0000256" key="5">
    <source>
        <dbReference type="ARBA" id="ARBA00025782"/>
    </source>
</evidence>
<dbReference type="InterPro" id="IPR013766">
    <property type="entry name" value="Thioredoxin_domain"/>
</dbReference>
<comment type="catalytic activity">
    <reaction evidence="6">
        <text>[protein]-dithiol + NAD(+) = [protein]-disulfide + NADH + H(+)</text>
        <dbReference type="Rhea" id="RHEA:18749"/>
        <dbReference type="Rhea" id="RHEA-COMP:10593"/>
        <dbReference type="Rhea" id="RHEA-COMP:10594"/>
        <dbReference type="ChEBI" id="CHEBI:15378"/>
        <dbReference type="ChEBI" id="CHEBI:29950"/>
        <dbReference type="ChEBI" id="CHEBI:50058"/>
        <dbReference type="ChEBI" id="CHEBI:57540"/>
        <dbReference type="ChEBI" id="CHEBI:57945"/>
        <dbReference type="EC" id="1.8.1.8"/>
    </reaction>
</comment>
<sequence>MKSWFSSLDNGTLLRSGSSQPVPLADAIGSKEFVLLYVSASWCPPCRKYTPMLANWYKTVKNYVEIIFVSADHDEEGFKNYFASSHPWMAIDYDDDTRESLMATIKVSGVPRLVVINAVTGKIVEDNAVGKPLNLNQWRGK</sequence>
<dbReference type="PANTHER" id="PTHR13871">
    <property type="entry name" value="THIOREDOXIN"/>
    <property type="match status" value="1"/>
</dbReference>
<keyword evidence="2" id="KW-0677">Repeat</keyword>
<dbReference type="PROSITE" id="PS51352">
    <property type="entry name" value="THIOREDOXIN_2"/>
    <property type="match status" value="1"/>
</dbReference>
<evidence type="ECO:0000313" key="9">
    <source>
        <dbReference type="EMBL" id="OEU08793.1"/>
    </source>
</evidence>
<evidence type="ECO:0000313" key="10">
    <source>
        <dbReference type="Proteomes" id="UP000095751"/>
    </source>
</evidence>
<evidence type="ECO:0000256" key="2">
    <source>
        <dbReference type="ARBA" id="ARBA00022737"/>
    </source>
</evidence>
<dbReference type="InterPro" id="IPR036249">
    <property type="entry name" value="Thioredoxin-like_sf"/>
</dbReference>
<dbReference type="OrthoDB" id="409136at2759"/>
<gene>
    <name evidence="9" type="ORF">FRACYDRAFT_195876</name>
</gene>
<dbReference type="InterPro" id="IPR012336">
    <property type="entry name" value="Thioredoxin-like_fold"/>
</dbReference>
<evidence type="ECO:0000256" key="3">
    <source>
        <dbReference type="ARBA" id="ARBA00023002"/>
    </source>
</evidence>
<evidence type="ECO:0000256" key="1">
    <source>
        <dbReference type="ARBA" id="ARBA00012612"/>
    </source>
</evidence>
<dbReference type="GO" id="GO:0047134">
    <property type="term" value="F:protein-disulfide reductase [NAD(P)H] activity"/>
    <property type="evidence" value="ECO:0007669"/>
    <property type="project" value="UniProtKB-EC"/>
</dbReference>
<evidence type="ECO:0000256" key="7">
    <source>
        <dbReference type="ARBA" id="ARBA00047804"/>
    </source>
</evidence>
<keyword evidence="4" id="KW-0520">NAD</keyword>
<accession>A0A1E7ETA2</accession>
<keyword evidence="10" id="KW-1185">Reference proteome</keyword>
<reference evidence="9 10" key="1">
    <citation type="submission" date="2016-09" db="EMBL/GenBank/DDBJ databases">
        <title>Extensive genetic diversity and differential bi-allelic expression allows diatom success in the polar Southern Ocean.</title>
        <authorList>
            <consortium name="DOE Joint Genome Institute"/>
            <person name="Mock T."/>
            <person name="Otillar R.P."/>
            <person name="Strauss J."/>
            <person name="Dupont C."/>
            <person name="Frickenhaus S."/>
            <person name="Maumus F."/>
            <person name="Mcmullan M."/>
            <person name="Sanges R."/>
            <person name="Schmutz J."/>
            <person name="Toseland A."/>
            <person name="Valas R."/>
            <person name="Veluchamy A."/>
            <person name="Ward B.J."/>
            <person name="Allen A."/>
            <person name="Barry K."/>
            <person name="Falciatore A."/>
            <person name="Ferrante M."/>
            <person name="Fortunato A.E."/>
            <person name="Gloeckner G."/>
            <person name="Gruber A."/>
            <person name="Hipkin R."/>
            <person name="Janech M."/>
            <person name="Kroth P."/>
            <person name="Leese F."/>
            <person name="Lindquist E."/>
            <person name="Lyon B.R."/>
            <person name="Martin J."/>
            <person name="Mayer C."/>
            <person name="Parker M."/>
            <person name="Quesneville H."/>
            <person name="Raymond J."/>
            <person name="Uhlig C."/>
            <person name="Valentin K.U."/>
            <person name="Worden A.Z."/>
            <person name="Armbrust E.V."/>
            <person name="Bowler C."/>
            <person name="Green B."/>
            <person name="Moulton V."/>
            <person name="Van Oosterhout C."/>
            <person name="Grigoriev I."/>
        </authorList>
    </citation>
    <scope>NUCLEOTIDE SEQUENCE [LARGE SCALE GENOMIC DNA]</scope>
    <source>
        <strain evidence="9 10">CCMP1102</strain>
    </source>
</reference>
<dbReference type="EMBL" id="KV784378">
    <property type="protein sequence ID" value="OEU08793.1"/>
    <property type="molecule type" value="Genomic_DNA"/>
</dbReference>
<name>A0A1E7ETA2_9STRA</name>
<protein>
    <recommendedName>
        <fullName evidence="1">protein-disulfide reductase</fullName>
        <ecNumber evidence="1">1.8.1.8</ecNumber>
    </recommendedName>
</protein>
<dbReference type="PANTHER" id="PTHR13871:SF96">
    <property type="entry name" value="THIOREDOXIN DOMAIN-CONTAINING PROTEIN"/>
    <property type="match status" value="1"/>
</dbReference>
<dbReference type="Proteomes" id="UP000095751">
    <property type="component" value="Unassembled WGS sequence"/>
</dbReference>
<dbReference type="KEGG" id="fcy:FRACYDRAFT_195876"/>
<feature type="domain" description="Thioredoxin" evidence="8">
    <location>
        <begin position="1"/>
        <end position="141"/>
    </location>
</feature>
<comment type="catalytic activity">
    <reaction evidence="7">
        <text>[protein]-dithiol + NADP(+) = [protein]-disulfide + NADPH + H(+)</text>
        <dbReference type="Rhea" id="RHEA:18753"/>
        <dbReference type="Rhea" id="RHEA-COMP:10593"/>
        <dbReference type="Rhea" id="RHEA-COMP:10594"/>
        <dbReference type="ChEBI" id="CHEBI:15378"/>
        <dbReference type="ChEBI" id="CHEBI:29950"/>
        <dbReference type="ChEBI" id="CHEBI:50058"/>
        <dbReference type="ChEBI" id="CHEBI:57783"/>
        <dbReference type="ChEBI" id="CHEBI:58349"/>
        <dbReference type="EC" id="1.8.1.8"/>
    </reaction>
</comment>
<proteinExistence type="inferred from homology"/>
<dbReference type="InterPro" id="IPR052259">
    <property type="entry name" value="Nucleoredoxin-like"/>
</dbReference>
<dbReference type="AlphaFoldDB" id="A0A1E7ETA2"/>
<keyword evidence="3" id="KW-0560">Oxidoreductase</keyword>
<dbReference type="SUPFAM" id="SSF52833">
    <property type="entry name" value="Thioredoxin-like"/>
    <property type="match status" value="1"/>
</dbReference>
<dbReference type="InParanoid" id="A0A1E7ETA2"/>
<dbReference type="PROSITE" id="PS00194">
    <property type="entry name" value="THIOREDOXIN_1"/>
    <property type="match status" value="1"/>
</dbReference>
<evidence type="ECO:0000256" key="6">
    <source>
        <dbReference type="ARBA" id="ARBA00047388"/>
    </source>
</evidence>